<evidence type="ECO:0000313" key="13">
    <source>
        <dbReference type="Proteomes" id="UP001066276"/>
    </source>
</evidence>
<keyword evidence="5" id="KW-0472">Membrane</keyword>
<comment type="subcellular location">
    <subcellularLocation>
        <location evidence="1">Membrane</location>
        <topology evidence="1">Single-pass membrane protein</topology>
    </subcellularLocation>
</comment>
<dbReference type="PROSITE" id="PS50963">
    <property type="entry name" value="LINK_2"/>
    <property type="match status" value="3"/>
</dbReference>
<reference evidence="12" key="1">
    <citation type="journal article" date="2022" name="bioRxiv">
        <title>Sequencing and chromosome-scale assembly of the giantPleurodeles waltlgenome.</title>
        <authorList>
            <person name="Brown T."/>
            <person name="Elewa A."/>
            <person name="Iarovenko S."/>
            <person name="Subramanian E."/>
            <person name="Araus A.J."/>
            <person name="Petzold A."/>
            <person name="Susuki M."/>
            <person name="Suzuki K.-i.T."/>
            <person name="Hayashi T."/>
            <person name="Toyoda A."/>
            <person name="Oliveira C."/>
            <person name="Osipova E."/>
            <person name="Leigh N.D."/>
            <person name="Simon A."/>
            <person name="Yun M.H."/>
        </authorList>
    </citation>
    <scope>NUCLEOTIDE SEQUENCE</scope>
    <source>
        <strain evidence="12">20211129_DDA</strain>
        <tissue evidence="12">Liver</tissue>
    </source>
</reference>
<dbReference type="InterPro" id="IPR016187">
    <property type="entry name" value="CTDL_fold"/>
</dbReference>
<keyword evidence="3 10" id="KW-0732">Signal</keyword>
<name>A0AAV7U0G2_PLEWA</name>
<evidence type="ECO:0000256" key="4">
    <source>
        <dbReference type="ARBA" id="ARBA00022989"/>
    </source>
</evidence>
<accession>A0AAV7U0G2</accession>
<dbReference type="PANTHER" id="PTHR10225:SF5">
    <property type="entry name" value="C-TYPE LECTIN DOMAIN-CONTAINING PROTEIN"/>
    <property type="match status" value="1"/>
</dbReference>
<feature type="signal peptide" evidence="10">
    <location>
        <begin position="1"/>
        <end position="17"/>
    </location>
</feature>
<evidence type="ECO:0000256" key="9">
    <source>
        <dbReference type="PROSITE-ProRule" id="PRU00323"/>
    </source>
</evidence>
<dbReference type="AlphaFoldDB" id="A0AAV7U0G2"/>
<dbReference type="GO" id="GO:0004888">
    <property type="term" value="F:transmembrane signaling receptor activity"/>
    <property type="evidence" value="ECO:0007669"/>
    <property type="project" value="TreeGrafter"/>
</dbReference>
<keyword evidence="7" id="KW-0675">Receptor</keyword>
<sequence length="437" mass="47847">MLVLLGALLTLAASSEAVPCPDYCEVVSSVFQPNVSVNFSDAQLVCECYKADLANLEQVTRMHNHSYQSCSWAWVKEQKMVMLRNEVDNKCGNSSTGVLHKAPCVHIGAQSAVCFKRNVVKGVFQVYAETNKTEGSRVCGTFNATWATWDQMDTANSSGYATCSAGWVANVTQYKFMDLSGLNCTNGTGTNETDSKAIAFFCFRAALMYSGLYPVFPPSASQLLNKTEAKSLCVSLLGNLATDTEIKNSNRSSLPRGLTAWYQDGIIQQSVNGTMEEVPCVNYPHVNGSVFCYKANLADAVCADTTWKKIAMGCILASIFAILLIAAVCMRGNQFICCLDKPHLVSVGNSIEVRRVAPREPTWNTTGIYTSVKDVLDPAYNTYLNVIPEPRLPAIRPEMLIYRSHPSFVMPRPDGPATLHGQSRVYDNLGYDASDDQ</sequence>
<feature type="disulfide bond" evidence="9">
    <location>
        <begin position="163"/>
        <end position="184"/>
    </location>
</feature>
<evidence type="ECO:0000256" key="6">
    <source>
        <dbReference type="ARBA" id="ARBA00023157"/>
    </source>
</evidence>
<keyword evidence="13" id="KW-1185">Reference proteome</keyword>
<dbReference type="InterPro" id="IPR000538">
    <property type="entry name" value="Link_dom"/>
</dbReference>
<feature type="domain" description="Link" evidence="11">
    <location>
        <begin position="119"/>
        <end position="204"/>
    </location>
</feature>
<keyword evidence="2" id="KW-0812">Transmembrane</keyword>
<protein>
    <recommendedName>
        <fullName evidence="11">Link domain-containing protein</fullName>
    </recommendedName>
</protein>
<dbReference type="InterPro" id="IPR043210">
    <property type="entry name" value="CD44_antigen-like"/>
</dbReference>
<comment type="caution">
    <text evidence="9">Lacks conserved residue(s) required for the propagation of feature annotation.</text>
</comment>
<dbReference type="GO" id="GO:0005886">
    <property type="term" value="C:plasma membrane"/>
    <property type="evidence" value="ECO:0007669"/>
    <property type="project" value="TreeGrafter"/>
</dbReference>
<gene>
    <name evidence="12" type="ORF">NDU88_007442</name>
</gene>
<dbReference type="PANTHER" id="PTHR10225">
    <property type="entry name" value="HYALURONAN RECEPTOR"/>
    <property type="match status" value="1"/>
</dbReference>
<feature type="disulfide bond" evidence="9">
    <location>
        <begin position="233"/>
        <end position="302"/>
    </location>
</feature>
<feature type="domain" description="Link" evidence="11">
    <location>
        <begin position="24"/>
        <end position="116"/>
    </location>
</feature>
<dbReference type="EMBL" id="JANPWB010000006">
    <property type="protein sequence ID" value="KAJ1182248.1"/>
    <property type="molecule type" value="Genomic_DNA"/>
</dbReference>
<evidence type="ECO:0000256" key="1">
    <source>
        <dbReference type="ARBA" id="ARBA00004167"/>
    </source>
</evidence>
<organism evidence="12 13">
    <name type="scientific">Pleurodeles waltl</name>
    <name type="common">Iberian ribbed newt</name>
    <dbReference type="NCBI Taxonomy" id="8319"/>
    <lineage>
        <taxon>Eukaryota</taxon>
        <taxon>Metazoa</taxon>
        <taxon>Chordata</taxon>
        <taxon>Craniata</taxon>
        <taxon>Vertebrata</taxon>
        <taxon>Euteleostomi</taxon>
        <taxon>Amphibia</taxon>
        <taxon>Batrachia</taxon>
        <taxon>Caudata</taxon>
        <taxon>Salamandroidea</taxon>
        <taxon>Salamandridae</taxon>
        <taxon>Pleurodelinae</taxon>
        <taxon>Pleurodeles</taxon>
    </lineage>
</organism>
<comment type="caution">
    <text evidence="12">The sequence shown here is derived from an EMBL/GenBank/DDBJ whole genome shotgun (WGS) entry which is preliminary data.</text>
</comment>
<dbReference type="GO" id="GO:0005540">
    <property type="term" value="F:hyaluronic acid binding"/>
    <property type="evidence" value="ECO:0007669"/>
    <property type="project" value="InterPro"/>
</dbReference>
<evidence type="ECO:0000256" key="7">
    <source>
        <dbReference type="ARBA" id="ARBA00023170"/>
    </source>
</evidence>
<dbReference type="SMART" id="SM00445">
    <property type="entry name" value="LINK"/>
    <property type="match status" value="1"/>
</dbReference>
<dbReference type="Pfam" id="PF00193">
    <property type="entry name" value="Xlink"/>
    <property type="match status" value="2"/>
</dbReference>
<keyword evidence="6 9" id="KW-1015">Disulfide bond</keyword>
<evidence type="ECO:0000313" key="12">
    <source>
        <dbReference type="EMBL" id="KAJ1182248.1"/>
    </source>
</evidence>
<feature type="chain" id="PRO_5043944705" description="Link domain-containing protein" evidence="10">
    <location>
        <begin position="18"/>
        <end position="437"/>
    </location>
</feature>
<evidence type="ECO:0000256" key="10">
    <source>
        <dbReference type="SAM" id="SignalP"/>
    </source>
</evidence>
<dbReference type="GO" id="GO:0007155">
    <property type="term" value="P:cell adhesion"/>
    <property type="evidence" value="ECO:0007669"/>
    <property type="project" value="InterPro"/>
</dbReference>
<evidence type="ECO:0000259" key="11">
    <source>
        <dbReference type="PROSITE" id="PS50963"/>
    </source>
</evidence>
<feature type="domain" description="Link" evidence="11">
    <location>
        <begin position="211"/>
        <end position="304"/>
    </location>
</feature>
<dbReference type="Proteomes" id="UP001066276">
    <property type="component" value="Chromosome 3_2"/>
</dbReference>
<keyword evidence="8" id="KW-0325">Glycoprotein</keyword>
<evidence type="ECO:0000256" key="8">
    <source>
        <dbReference type="ARBA" id="ARBA00023180"/>
    </source>
</evidence>
<evidence type="ECO:0000256" key="2">
    <source>
        <dbReference type="ARBA" id="ARBA00022692"/>
    </source>
</evidence>
<proteinExistence type="predicted"/>
<dbReference type="SUPFAM" id="SSF56436">
    <property type="entry name" value="C-type lectin-like"/>
    <property type="match status" value="2"/>
</dbReference>
<evidence type="ECO:0000256" key="3">
    <source>
        <dbReference type="ARBA" id="ARBA00022729"/>
    </source>
</evidence>
<dbReference type="InterPro" id="IPR016186">
    <property type="entry name" value="C-type_lectin-like/link_sf"/>
</dbReference>
<feature type="disulfide bond" evidence="9">
    <location>
        <begin position="70"/>
        <end position="91"/>
    </location>
</feature>
<evidence type="ECO:0000256" key="5">
    <source>
        <dbReference type="ARBA" id="ARBA00023136"/>
    </source>
</evidence>
<keyword evidence="4" id="KW-1133">Transmembrane helix</keyword>
<dbReference type="Gene3D" id="3.10.100.10">
    <property type="entry name" value="Mannose-Binding Protein A, subunit A"/>
    <property type="match status" value="2"/>
</dbReference>